<comment type="caution">
    <text evidence="3">The sequence shown here is derived from an EMBL/GenBank/DDBJ whole genome shotgun (WGS) entry which is preliminary data.</text>
</comment>
<dbReference type="PANTHER" id="PTHR10438">
    <property type="entry name" value="THIOREDOXIN"/>
    <property type="match status" value="1"/>
</dbReference>
<dbReference type="RefSeq" id="XP_005648101.1">
    <property type="nucleotide sequence ID" value="XM_005648044.1"/>
</dbReference>
<evidence type="ECO:0000313" key="3">
    <source>
        <dbReference type="EMBL" id="EIE23557.1"/>
    </source>
</evidence>
<dbReference type="InterPro" id="IPR013766">
    <property type="entry name" value="Thioredoxin_domain"/>
</dbReference>
<organism evidence="3 4">
    <name type="scientific">Coccomyxa subellipsoidea (strain C-169)</name>
    <name type="common">Green microalga</name>
    <dbReference type="NCBI Taxonomy" id="574566"/>
    <lineage>
        <taxon>Eukaryota</taxon>
        <taxon>Viridiplantae</taxon>
        <taxon>Chlorophyta</taxon>
        <taxon>core chlorophytes</taxon>
        <taxon>Trebouxiophyceae</taxon>
        <taxon>Trebouxiophyceae incertae sedis</taxon>
        <taxon>Coccomyxaceae</taxon>
        <taxon>Coccomyxa</taxon>
        <taxon>Coccomyxa subellipsoidea</taxon>
    </lineage>
</organism>
<dbReference type="Proteomes" id="UP000007264">
    <property type="component" value="Unassembled WGS sequence"/>
</dbReference>
<dbReference type="STRING" id="574566.I0YYT8"/>
<dbReference type="KEGG" id="csl:COCSUDRAFT_47343"/>
<dbReference type="SUPFAM" id="SSF52833">
    <property type="entry name" value="Thioredoxin-like"/>
    <property type="match status" value="1"/>
</dbReference>
<protein>
    <submittedName>
        <fullName evidence="3">Thioredoxin-like protein</fullName>
    </submittedName>
</protein>
<feature type="region of interest" description="Disordered" evidence="1">
    <location>
        <begin position="188"/>
        <end position="213"/>
    </location>
</feature>
<dbReference type="EMBL" id="AGSI01000007">
    <property type="protein sequence ID" value="EIE23557.1"/>
    <property type="molecule type" value="Genomic_DNA"/>
</dbReference>
<feature type="compositionally biased region" description="Acidic residues" evidence="1">
    <location>
        <begin position="246"/>
        <end position="259"/>
    </location>
</feature>
<reference evidence="3 4" key="1">
    <citation type="journal article" date="2012" name="Genome Biol.">
        <title>The genome of the polar eukaryotic microalga coccomyxa subellipsoidea reveals traits of cold adaptation.</title>
        <authorList>
            <person name="Blanc G."/>
            <person name="Agarkova I."/>
            <person name="Grimwood J."/>
            <person name="Kuo A."/>
            <person name="Brueggeman A."/>
            <person name="Dunigan D."/>
            <person name="Gurnon J."/>
            <person name="Ladunga I."/>
            <person name="Lindquist E."/>
            <person name="Lucas S."/>
            <person name="Pangilinan J."/>
            <person name="Proschold T."/>
            <person name="Salamov A."/>
            <person name="Schmutz J."/>
            <person name="Weeks D."/>
            <person name="Yamada T."/>
            <person name="Claverie J.M."/>
            <person name="Grigoriev I."/>
            <person name="Van Etten J."/>
            <person name="Lomsadze A."/>
            <person name="Borodovsky M."/>
        </authorList>
    </citation>
    <scope>NUCLEOTIDE SEQUENCE [LARGE SCALE GENOMIC DNA]</scope>
    <source>
        <strain evidence="3 4">C-169</strain>
    </source>
</reference>
<dbReference type="InterPro" id="IPR050620">
    <property type="entry name" value="Thioredoxin_H-type-like"/>
</dbReference>
<dbReference type="GeneID" id="17041549"/>
<dbReference type="PANTHER" id="PTHR10438:SF468">
    <property type="entry name" value="THIOREDOXIN-1-RELATED"/>
    <property type="match status" value="1"/>
</dbReference>
<dbReference type="Pfam" id="PF00085">
    <property type="entry name" value="Thioredoxin"/>
    <property type="match status" value="1"/>
</dbReference>
<name>I0YYT8_COCSC</name>
<feature type="compositionally biased region" description="Basic residues" evidence="1">
    <location>
        <begin position="191"/>
        <end position="202"/>
    </location>
</feature>
<dbReference type="AlphaFoldDB" id="I0YYT8"/>
<dbReference type="OrthoDB" id="10263751at2759"/>
<dbReference type="InterPro" id="IPR036249">
    <property type="entry name" value="Thioredoxin-like_sf"/>
</dbReference>
<evidence type="ECO:0000256" key="1">
    <source>
        <dbReference type="SAM" id="MobiDB-lite"/>
    </source>
</evidence>
<gene>
    <name evidence="3" type="ORF">COCSUDRAFT_47343</name>
</gene>
<feature type="region of interest" description="Disordered" evidence="1">
    <location>
        <begin position="234"/>
        <end position="259"/>
    </location>
</feature>
<evidence type="ECO:0000313" key="4">
    <source>
        <dbReference type="Proteomes" id="UP000007264"/>
    </source>
</evidence>
<dbReference type="PROSITE" id="PS51352">
    <property type="entry name" value="THIOREDOXIN_2"/>
    <property type="match status" value="1"/>
</dbReference>
<accession>I0YYT8</accession>
<sequence length="259" mass="29142">MQRSRLRKSQAVKKLRGRVVGIKDLAQWQKLLNKLGDKLLVAHFFASWSSPCKQMRSFLNDISSRPAYTHVVFAELDVDNDAIKGIAEAEDIAALPTVQFWKDGKCVDIANGGAPMVVLERIQRHAGARLETRSERPSWHKIAKLVGAGVGVLAAGLLGLRILRGRGDEETRVLRELEKISQRVKELRKVSPGRRRRRRRGQPRVEPLSAAEQADLFSRQQALTIKLQNLRQKGAGRTVDRLPNELADDEESDFSDDEL</sequence>
<keyword evidence="4" id="KW-1185">Reference proteome</keyword>
<dbReference type="Gene3D" id="3.40.30.10">
    <property type="entry name" value="Glutaredoxin"/>
    <property type="match status" value="1"/>
</dbReference>
<feature type="domain" description="Thioredoxin" evidence="2">
    <location>
        <begin position="1"/>
        <end position="128"/>
    </location>
</feature>
<proteinExistence type="predicted"/>
<evidence type="ECO:0000259" key="2">
    <source>
        <dbReference type="PROSITE" id="PS51352"/>
    </source>
</evidence>
<dbReference type="eggNOG" id="KOG0907">
    <property type="taxonomic scope" value="Eukaryota"/>
</dbReference>